<dbReference type="InterPro" id="IPR039426">
    <property type="entry name" value="TonB-dep_rcpt-like"/>
</dbReference>
<dbReference type="Pfam" id="PF07715">
    <property type="entry name" value="Plug"/>
    <property type="match status" value="1"/>
</dbReference>
<feature type="domain" description="TonB-dependent receptor plug" evidence="12">
    <location>
        <begin position="53"/>
        <end position="173"/>
    </location>
</feature>
<keyword evidence="7 8" id="KW-0998">Cell outer membrane</keyword>
<dbReference type="Pfam" id="PF00593">
    <property type="entry name" value="TonB_dep_Rec_b-barrel"/>
    <property type="match status" value="1"/>
</dbReference>
<dbReference type="InterPro" id="IPR012910">
    <property type="entry name" value="Plug_dom"/>
</dbReference>
<reference evidence="13 14" key="1">
    <citation type="submission" date="2023-10" db="EMBL/GenBank/DDBJ databases">
        <title>Sphingomonas sp. HF-S4 16S ribosomal RNA gene Genome sequencing and assembly.</title>
        <authorList>
            <person name="Lee H."/>
        </authorList>
    </citation>
    <scope>NUCLEOTIDE SEQUENCE [LARGE SCALE GENOMIC DNA]</scope>
    <source>
        <strain evidence="13 14">HF-S4</strain>
    </source>
</reference>
<keyword evidence="2 8" id="KW-0813">Transport</keyword>
<keyword evidence="3 8" id="KW-1134">Transmembrane beta strand</keyword>
<dbReference type="Gene3D" id="2.170.130.10">
    <property type="entry name" value="TonB-dependent receptor, plug domain"/>
    <property type="match status" value="1"/>
</dbReference>
<feature type="signal peptide" evidence="10">
    <location>
        <begin position="1"/>
        <end position="18"/>
    </location>
</feature>
<evidence type="ECO:0000256" key="5">
    <source>
        <dbReference type="ARBA" id="ARBA00023077"/>
    </source>
</evidence>
<keyword evidence="13" id="KW-0675">Receptor</keyword>
<dbReference type="Gene3D" id="2.40.170.20">
    <property type="entry name" value="TonB-dependent receptor, beta-barrel domain"/>
    <property type="match status" value="1"/>
</dbReference>
<dbReference type="CDD" id="cd01347">
    <property type="entry name" value="ligand_gated_channel"/>
    <property type="match status" value="1"/>
</dbReference>
<comment type="caution">
    <text evidence="13">The sequence shown here is derived from an EMBL/GenBank/DDBJ whole genome shotgun (WGS) entry which is preliminary data.</text>
</comment>
<keyword evidence="4 8" id="KW-0812">Transmembrane</keyword>
<dbReference type="PANTHER" id="PTHR47234">
    <property type="match status" value="1"/>
</dbReference>
<protein>
    <submittedName>
        <fullName evidence="13">TonB-dependent receptor</fullName>
    </submittedName>
</protein>
<evidence type="ECO:0000256" key="6">
    <source>
        <dbReference type="ARBA" id="ARBA00023136"/>
    </source>
</evidence>
<dbReference type="PANTHER" id="PTHR47234:SF3">
    <property type="entry name" value="SECRETIN_TONB SHORT N-TERMINAL DOMAIN-CONTAINING PROTEIN"/>
    <property type="match status" value="1"/>
</dbReference>
<dbReference type="EMBL" id="JAWJEJ010000001">
    <property type="protein sequence ID" value="MDV3455962.1"/>
    <property type="molecule type" value="Genomic_DNA"/>
</dbReference>
<evidence type="ECO:0000313" key="14">
    <source>
        <dbReference type="Proteomes" id="UP001273531"/>
    </source>
</evidence>
<keyword evidence="5 9" id="KW-0798">TonB box</keyword>
<keyword evidence="10" id="KW-0732">Signal</keyword>
<dbReference type="Proteomes" id="UP001273531">
    <property type="component" value="Unassembled WGS sequence"/>
</dbReference>
<accession>A0ABU3Y431</accession>
<dbReference type="PROSITE" id="PS52016">
    <property type="entry name" value="TONB_DEPENDENT_REC_3"/>
    <property type="match status" value="1"/>
</dbReference>
<feature type="chain" id="PRO_5047337250" evidence="10">
    <location>
        <begin position="19"/>
        <end position="861"/>
    </location>
</feature>
<name>A0ABU3Y431_9SPHN</name>
<evidence type="ECO:0000259" key="11">
    <source>
        <dbReference type="Pfam" id="PF00593"/>
    </source>
</evidence>
<sequence length="861" mass="90990">MFAKISPFLAGVSLVAFATSAAAQTADPVDPVEEVAAEDIVVTGSRVAERSVANSPVPVDVIGGDALTKSGATETNKVLRDLVPSFNFPQPSLVDGTDSQRPATLRGLAPDQVLVLVNGKRRHQSALLNLNGSVGRGSSAVDLNQIPAIAIDRVEILRDGASSLYGSDAIAGVINLQLRRSEGTRASVTFGKYATSMDGVYDVTGVANTGGIPTVLTPGGVSNDILQLNSGDERTRHDGDTLTLATNFGLPVGAGGYLNLTAQFRDRDATNRSGADPRRQYLAVGDPRELSIDRFTHRYGDGEAIDYNLFANAGYELGNGFELYAFGSYGIRDASGGGFYRRANDVRNRDWSASTTTFVPLYADGYLPYITTEIEDVSGAVGVRGDIGGFTGDLSVVYGSNELNYGVTNSVNVSLGGANSPRTFDAGGLRSGQTVVNLDLSRKFDFAGLQSFGIAFGGEYRNENYKIVAGDVASYINGPFSAAPFNAAGGSQVFPGFRPNNATDVSRNSWAGYAEADADVTDFFSLQAAGRYEHYSDFGDTWNGKIAARLEPVKGIAIRGSASTGFRAPSLAQQYFTATSTVFTGGNLIETGTFAVSDPVSQALGAKPLEPEKSTNLGAGVVFSAVPGLTVTADYYNIKIRDRVVLSESLSGAAVVALLTGAGITNATSARFFVNGVDTRTQGVDVVASYRVPDFGAGKFTLSAGYNHNQTKILERASLPSLPGLIVFGRAESLRLTDGQPRDKINASLDWDLAPVGFTLRTNRYGRVLSTGSSTDLAIPAGQGVADYWLEPKWITDVEVRVQALPGVSLAVGADNVFDVYPTKAPAGGVFGNNNYFLPYSSFSPFGFNGRFIYSRIAFSF</sequence>
<dbReference type="InterPro" id="IPR000531">
    <property type="entry name" value="Beta-barrel_TonB"/>
</dbReference>
<evidence type="ECO:0000256" key="2">
    <source>
        <dbReference type="ARBA" id="ARBA00022448"/>
    </source>
</evidence>
<dbReference type="RefSeq" id="WP_317225166.1">
    <property type="nucleotide sequence ID" value="NZ_JAWJEJ010000001.1"/>
</dbReference>
<evidence type="ECO:0000259" key="12">
    <source>
        <dbReference type="Pfam" id="PF07715"/>
    </source>
</evidence>
<comment type="similarity">
    <text evidence="8 9">Belongs to the TonB-dependent receptor family.</text>
</comment>
<dbReference type="InterPro" id="IPR037066">
    <property type="entry name" value="Plug_dom_sf"/>
</dbReference>
<evidence type="ECO:0000256" key="8">
    <source>
        <dbReference type="PROSITE-ProRule" id="PRU01360"/>
    </source>
</evidence>
<keyword evidence="6 8" id="KW-0472">Membrane</keyword>
<proteinExistence type="inferred from homology"/>
<evidence type="ECO:0000256" key="10">
    <source>
        <dbReference type="SAM" id="SignalP"/>
    </source>
</evidence>
<evidence type="ECO:0000256" key="9">
    <source>
        <dbReference type="RuleBase" id="RU003357"/>
    </source>
</evidence>
<evidence type="ECO:0000256" key="4">
    <source>
        <dbReference type="ARBA" id="ARBA00022692"/>
    </source>
</evidence>
<comment type="subcellular location">
    <subcellularLocation>
        <location evidence="1 8">Cell outer membrane</location>
        <topology evidence="1 8">Multi-pass membrane protein</topology>
    </subcellularLocation>
</comment>
<evidence type="ECO:0000256" key="3">
    <source>
        <dbReference type="ARBA" id="ARBA00022452"/>
    </source>
</evidence>
<keyword evidence="14" id="KW-1185">Reference proteome</keyword>
<evidence type="ECO:0000256" key="7">
    <source>
        <dbReference type="ARBA" id="ARBA00023237"/>
    </source>
</evidence>
<organism evidence="13 14">
    <name type="scientific">Sphingomonas agrestis</name>
    <dbReference type="NCBI Taxonomy" id="3080540"/>
    <lineage>
        <taxon>Bacteria</taxon>
        <taxon>Pseudomonadati</taxon>
        <taxon>Pseudomonadota</taxon>
        <taxon>Alphaproteobacteria</taxon>
        <taxon>Sphingomonadales</taxon>
        <taxon>Sphingomonadaceae</taxon>
        <taxon>Sphingomonas</taxon>
    </lineage>
</organism>
<feature type="domain" description="TonB-dependent receptor-like beta-barrel" evidence="11">
    <location>
        <begin position="392"/>
        <end position="817"/>
    </location>
</feature>
<evidence type="ECO:0000256" key="1">
    <source>
        <dbReference type="ARBA" id="ARBA00004571"/>
    </source>
</evidence>
<evidence type="ECO:0000313" key="13">
    <source>
        <dbReference type="EMBL" id="MDV3455962.1"/>
    </source>
</evidence>
<dbReference type="SUPFAM" id="SSF56935">
    <property type="entry name" value="Porins"/>
    <property type="match status" value="1"/>
</dbReference>
<gene>
    <name evidence="13" type="ORF">RZN05_03135</name>
</gene>
<dbReference type="InterPro" id="IPR036942">
    <property type="entry name" value="Beta-barrel_TonB_sf"/>
</dbReference>